<gene>
    <name evidence="7" type="ORF">CINC_LOCUS8941</name>
</gene>
<dbReference type="PROSITE" id="PS50969">
    <property type="entry name" value="FCP1"/>
    <property type="match status" value="1"/>
</dbReference>
<dbReference type="OrthoDB" id="277011at2759"/>
<evidence type="ECO:0000256" key="4">
    <source>
        <dbReference type="ARBA" id="ARBA00038355"/>
    </source>
</evidence>
<dbReference type="GO" id="GO:0004721">
    <property type="term" value="F:phosphoprotein phosphatase activity"/>
    <property type="evidence" value="ECO:0007669"/>
    <property type="project" value="UniProtKB-KW"/>
</dbReference>
<comment type="function">
    <text evidence="3">Probable phosphatase.</text>
</comment>
<keyword evidence="8" id="KW-1185">Reference proteome</keyword>
<dbReference type="PANTHER" id="PTHR12210">
    <property type="entry name" value="DULLARD PROTEIN PHOSPHATASE"/>
    <property type="match status" value="1"/>
</dbReference>
<dbReference type="InterPro" id="IPR011948">
    <property type="entry name" value="Dullard_phosphatase"/>
</dbReference>
<protein>
    <recommendedName>
        <fullName evidence="6">FCP1 homology domain-containing protein</fullName>
    </recommendedName>
</protein>
<dbReference type="AlphaFoldDB" id="A0A9P0BY26"/>
<dbReference type="SMART" id="SM00577">
    <property type="entry name" value="CPDc"/>
    <property type="match status" value="1"/>
</dbReference>
<evidence type="ECO:0000259" key="6">
    <source>
        <dbReference type="PROSITE" id="PS50969"/>
    </source>
</evidence>
<dbReference type="GO" id="GO:0005634">
    <property type="term" value="C:nucleus"/>
    <property type="evidence" value="ECO:0007669"/>
    <property type="project" value="UniProtKB-ARBA"/>
</dbReference>
<accession>A0A9P0BY26</accession>
<evidence type="ECO:0000313" key="7">
    <source>
        <dbReference type="EMBL" id="CAH0599825.1"/>
    </source>
</evidence>
<feature type="compositionally biased region" description="Basic residues" evidence="5">
    <location>
        <begin position="16"/>
        <end position="28"/>
    </location>
</feature>
<dbReference type="Pfam" id="PF03031">
    <property type="entry name" value="NIF"/>
    <property type="match status" value="1"/>
</dbReference>
<sequence>MRLRSRKRERPLSNKRSSKVTKLKKKSVKPIPKPPNAWRTILKREKNVVEVPQFCITRSQKLKTRPVRTKLSMEKAVETTHKKAKHKDENRTKKPIFQTVVRSSTKDPVSSTTAVKVKPQNDKITTTSKTKEVRTTKSVQLRHSSLNRELKKTEVISSAISSPRKTRRMDKTDKSASLNSSPIRKVRQIGIITPKVTKSSVSSTNESPKKRTKKAPIVPDTNGYAEDNDVTMYEAHTTTFVDFPTQKTEESDSEGQVESSELCLPNDCLNDFMAIAECARLINEDIPATEEDINFLADKAARVMTTEKAEERKSRSSSVDKRVMKRRKSSNDLEMYQPTSTTDDLDNCTDFLTNGEKYVQPDFVSMLEQDGYVRDSECEISSTCDTQGTAIESLEALSARSPSSGFLAEISQSLAAEAAGWLSDILQYCQQNGSDIAADEASLACHDEQSPTDIEEEAGDVISSCSNRVDCEQISSWVDAFDPYLFIKQLPPLETVATGALRARYPALPLKTRTSPDFSLVLDLDETLVHCSLQELPDASFHFPVLFQDCRYTVFVRTRPHFAEFLSRVSRVYEVILFTASKRVYADRLLNLLDPARRWIKYRLFREHCLLVNGNYVKDLSILGRDLRKTVIVDNSPQAFGYQLENGIPIDSWFVDRSDNELLKLLPFLEHLATKDDVRPYIRDKYKLFSYLPPD</sequence>
<dbReference type="InterPro" id="IPR050365">
    <property type="entry name" value="TIM50"/>
</dbReference>
<evidence type="ECO:0000256" key="2">
    <source>
        <dbReference type="ARBA" id="ARBA00022912"/>
    </source>
</evidence>
<feature type="region of interest" description="Disordered" evidence="5">
    <location>
        <begin position="159"/>
        <end position="179"/>
    </location>
</feature>
<proteinExistence type="inferred from homology"/>
<evidence type="ECO:0000256" key="5">
    <source>
        <dbReference type="SAM" id="MobiDB-lite"/>
    </source>
</evidence>
<dbReference type="EMBL" id="LR824032">
    <property type="protein sequence ID" value="CAH0599825.1"/>
    <property type="molecule type" value="Genomic_DNA"/>
</dbReference>
<keyword evidence="2" id="KW-0904">Protein phosphatase</keyword>
<feature type="region of interest" description="Disordered" evidence="5">
    <location>
        <begin position="1"/>
        <end position="36"/>
    </location>
</feature>
<feature type="region of interest" description="Disordered" evidence="5">
    <location>
        <begin position="197"/>
        <end position="225"/>
    </location>
</feature>
<dbReference type="InterPro" id="IPR023214">
    <property type="entry name" value="HAD_sf"/>
</dbReference>
<feature type="compositionally biased region" description="Basic and acidic residues" evidence="5">
    <location>
        <begin position="306"/>
        <end position="322"/>
    </location>
</feature>
<evidence type="ECO:0000256" key="1">
    <source>
        <dbReference type="ARBA" id="ARBA00022801"/>
    </source>
</evidence>
<dbReference type="NCBIfam" id="TIGR02251">
    <property type="entry name" value="HIF-SF_euk"/>
    <property type="match status" value="1"/>
</dbReference>
<dbReference type="FunFam" id="3.40.50.1000:FF:000015">
    <property type="entry name" value="CTD small phosphatase-like protein 2"/>
    <property type="match status" value="1"/>
</dbReference>
<feature type="compositionally biased region" description="Low complexity" evidence="5">
    <location>
        <begin position="197"/>
        <end position="206"/>
    </location>
</feature>
<dbReference type="Proteomes" id="UP001154114">
    <property type="component" value="Chromosome 29"/>
</dbReference>
<evidence type="ECO:0000256" key="3">
    <source>
        <dbReference type="ARBA" id="ARBA00037324"/>
    </source>
</evidence>
<evidence type="ECO:0000313" key="8">
    <source>
        <dbReference type="Proteomes" id="UP001154114"/>
    </source>
</evidence>
<dbReference type="SUPFAM" id="SSF56784">
    <property type="entry name" value="HAD-like"/>
    <property type="match status" value="1"/>
</dbReference>
<dbReference type="InterPro" id="IPR036412">
    <property type="entry name" value="HAD-like_sf"/>
</dbReference>
<name>A0A9P0BY26_CHRIL</name>
<reference evidence="7" key="1">
    <citation type="submission" date="2021-12" db="EMBL/GenBank/DDBJ databases">
        <authorList>
            <person name="King R."/>
        </authorList>
    </citation>
    <scope>NUCLEOTIDE SEQUENCE</scope>
</reference>
<keyword evidence="1" id="KW-0378">Hydrolase</keyword>
<organism evidence="7 8">
    <name type="scientific">Chrysodeixis includens</name>
    <name type="common">Soybean looper</name>
    <name type="synonym">Pseudoplusia includens</name>
    <dbReference type="NCBI Taxonomy" id="689277"/>
    <lineage>
        <taxon>Eukaryota</taxon>
        <taxon>Metazoa</taxon>
        <taxon>Ecdysozoa</taxon>
        <taxon>Arthropoda</taxon>
        <taxon>Hexapoda</taxon>
        <taxon>Insecta</taxon>
        <taxon>Pterygota</taxon>
        <taxon>Neoptera</taxon>
        <taxon>Endopterygota</taxon>
        <taxon>Lepidoptera</taxon>
        <taxon>Glossata</taxon>
        <taxon>Ditrysia</taxon>
        <taxon>Noctuoidea</taxon>
        <taxon>Noctuidae</taxon>
        <taxon>Plusiinae</taxon>
        <taxon>Chrysodeixis</taxon>
    </lineage>
</organism>
<feature type="domain" description="FCP1 homology" evidence="6">
    <location>
        <begin position="513"/>
        <end position="672"/>
    </location>
</feature>
<comment type="similarity">
    <text evidence="4">Belongs to the CTDSPL2 family.</text>
</comment>
<dbReference type="Gene3D" id="3.40.50.1000">
    <property type="entry name" value="HAD superfamily/HAD-like"/>
    <property type="match status" value="1"/>
</dbReference>
<dbReference type="InterPro" id="IPR004274">
    <property type="entry name" value="FCP1_dom"/>
</dbReference>
<feature type="region of interest" description="Disordered" evidence="5">
    <location>
        <begin position="306"/>
        <end position="340"/>
    </location>
</feature>
<dbReference type="CDD" id="cd07521">
    <property type="entry name" value="HAD_FCP1-like"/>
    <property type="match status" value="1"/>
</dbReference>